<dbReference type="InterPro" id="IPR050245">
    <property type="entry name" value="PrsA_foldase"/>
</dbReference>
<reference evidence="15" key="1">
    <citation type="journal article" date="2019" name="Int. J. Syst. Evol. Microbiol.">
        <title>The Global Catalogue of Microorganisms (GCM) 10K type strain sequencing project: providing services to taxonomists for standard genome sequencing and annotation.</title>
        <authorList>
            <consortium name="The Broad Institute Genomics Platform"/>
            <consortium name="The Broad Institute Genome Sequencing Center for Infectious Disease"/>
            <person name="Wu L."/>
            <person name="Ma J."/>
        </authorList>
    </citation>
    <scope>NUCLEOTIDE SEQUENCE [LARGE SCALE GENOMIC DNA]</scope>
    <source>
        <strain evidence="15">CGMCC 4.1621</strain>
    </source>
</reference>
<evidence type="ECO:0000256" key="5">
    <source>
        <dbReference type="ARBA" id="ARBA00022729"/>
    </source>
</evidence>
<feature type="chain" id="PRO_5047226136" description="Foldase protein PrsA" evidence="12">
    <location>
        <begin position="19"/>
        <end position="296"/>
    </location>
</feature>
<dbReference type="PROSITE" id="PS51257">
    <property type="entry name" value="PROKAR_LIPOPROTEIN"/>
    <property type="match status" value="1"/>
</dbReference>
<dbReference type="SUPFAM" id="SSF109998">
    <property type="entry name" value="Triger factor/SurA peptide-binding domain-like"/>
    <property type="match status" value="1"/>
</dbReference>
<dbReference type="PANTHER" id="PTHR47245">
    <property type="entry name" value="PEPTIDYLPROLYL ISOMERASE"/>
    <property type="match status" value="1"/>
</dbReference>
<evidence type="ECO:0000313" key="14">
    <source>
        <dbReference type="EMBL" id="MFC7063468.1"/>
    </source>
</evidence>
<dbReference type="InterPro" id="IPR000297">
    <property type="entry name" value="PPIase_PpiC"/>
</dbReference>
<keyword evidence="6 11" id="KW-0697">Rotamase</keyword>
<comment type="subcellular location">
    <subcellularLocation>
        <location evidence="2 11">Cell membrane</location>
        <topology evidence="2 11">Lipid-anchor</topology>
    </subcellularLocation>
</comment>
<comment type="caution">
    <text evidence="14">The sequence shown here is derived from an EMBL/GenBank/DDBJ whole genome shotgun (WGS) entry which is preliminary data.</text>
</comment>
<protein>
    <recommendedName>
        <fullName evidence="11">Foldase protein PrsA</fullName>
        <ecNumber evidence="11">5.2.1.8</ecNumber>
    </recommendedName>
</protein>
<dbReference type="PANTHER" id="PTHR47245:SF1">
    <property type="entry name" value="FOLDASE PROTEIN PRSA"/>
    <property type="match status" value="1"/>
</dbReference>
<evidence type="ECO:0000256" key="6">
    <source>
        <dbReference type="ARBA" id="ARBA00023110"/>
    </source>
</evidence>
<evidence type="ECO:0000256" key="9">
    <source>
        <dbReference type="ARBA" id="ARBA00023235"/>
    </source>
</evidence>
<keyword evidence="8 11" id="KW-0564">Palmitate</keyword>
<proteinExistence type="inferred from homology"/>
<dbReference type="Proteomes" id="UP001596410">
    <property type="component" value="Unassembled WGS sequence"/>
</dbReference>
<dbReference type="InterPro" id="IPR023058">
    <property type="entry name" value="PPIase_PpiC_CS"/>
</dbReference>
<evidence type="ECO:0000256" key="2">
    <source>
        <dbReference type="ARBA" id="ARBA00004193"/>
    </source>
</evidence>
<evidence type="ECO:0000256" key="4">
    <source>
        <dbReference type="ARBA" id="ARBA00022475"/>
    </source>
</evidence>
<dbReference type="EMBL" id="JBHSZV010000047">
    <property type="protein sequence ID" value="MFC7063468.1"/>
    <property type="molecule type" value="Genomic_DNA"/>
</dbReference>
<dbReference type="InterPro" id="IPR023059">
    <property type="entry name" value="Foldase_PrsA"/>
</dbReference>
<gene>
    <name evidence="11" type="primary">prsA</name>
    <name evidence="14" type="ORF">ACFQIC_16775</name>
</gene>
<accession>A0ABW2EMH1</accession>
<keyword evidence="10 11" id="KW-0449">Lipoprotein</keyword>
<keyword evidence="15" id="KW-1185">Reference proteome</keyword>
<dbReference type="PROSITE" id="PS50198">
    <property type="entry name" value="PPIC_PPIASE_2"/>
    <property type="match status" value="1"/>
</dbReference>
<evidence type="ECO:0000256" key="11">
    <source>
        <dbReference type="HAMAP-Rule" id="MF_01145"/>
    </source>
</evidence>
<evidence type="ECO:0000259" key="13">
    <source>
        <dbReference type="PROSITE" id="PS50198"/>
    </source>
</evidence>
<dbReference type="SUPFAM" id="SSF54534">
    <property type="entry name" value="FKBP-like"/>
    <property type="match status" value="1"/>
</dbReference>
<dbReference type="GO" id="GO:0003755">
    <property type="term" value="F:peptidyl-prolyl cis-trans isomerase activity"/>
    <property type="evidence" value="ECO:0007669"/>
    <property type="project" value="UniProtKB-EC"/>
</dbReference>
<comment type="function">
    <text evidence="11">Plays a major role in protein secretion by helping the post-translocational extracellular folding of several secreted proteins.</text>
</comment>
<feature type="domain" description="PpiC" evidence="13">
    <location>
        <begin position="141"/>
        <end position="232"/>
    </location>
</feature>
<dbReference type="Gene3D" id="3.10.50.40">
    <property type="match status" value="1"/>
</dbReference>
<name>A0ABW2EMH1_9BACI</name>
<evidence type="ECO:0000256" key="10">
    <source>
        <dbReference type="ARBA" id="ARBA00023288"/>
    </source>
</evidence>
<comment type="similarity">
    <text evidence="3 11">Belongs to the PrsA family.</text>
</comment>
<keyword evidence="9 11" id="KW-0413">Isomerase</keyword>
<dbReference type="PROSITE" id="PS01096">
    <property type="entry name" value="PPIC_PPIASE_1"/>
    <property type="match status" value="1"/>
</dbReference>
<feature type="signal peptide" evidence="12">
    <location>
        <begin position="1"/>
        <end position="18"/>
    </location>
</feature>
<sequence length="296" mass="33284">MRKVIPVLVSIIAMLTLAACNNSSASSNSKVVASTKNGEVNKEEFYNKLVSEHGDKVLKDMVYEEVLSEKFSVSDKKVQTKLDKMKEQYGDKFQSVLKQNGFADEAQFKEVIRSSMLKQKAATQGVSVKDEEIKQYYENMKKEFKASHILVKDKKTADEVLKKLENGEEFAKLAKEYSTDKKSANNGGKLGGYTSTGKMVLPFEKAAYNLKVGEVSDPVKTKHGYHVIKVTDKRDKEDTSSIGKFKDMKDQLRQELLNRQANPDNITEIMKNAGVEIKIEELKDQISFEPKSSASK</sequence>
<evidence type="ECO:0000256" key="1">
    <source>
        <dbReference type="ARBA" id="ARBA00000971"/>
    </source>
</evidence>
<organism evidence="14 15">
    <name type="scientific">Halobacillus seohaensis</name>
    <dbReference type="NCBI Taxonomy" id="447421"/>
    <lineage>
        <taxon>Bacteria</taxon>
        <taxon>Bacillati</taxon>
        <taxon>Bacillota</taxon>
        <taxon>Bacilli</taxon>
        <taxon>Bacillales</taxon>
        <taxon>Bacillaceae</taxon>
        <taxon>Halobacillus</taxon>
    </lineage>
</organism>
<keyword evidence="5 11" id="KW-0732">Signal</keyword>
<evidence type="ECO:0000256" key="12">
    <source>
        <dbReference type="SAM" id="SignalP"/>
    </source>
</evidence>
<dbReference type="InterPro" id="IPR027304">
    <property type="entry name" value="Trigger_fact/SurA_dom_sf"/>
</dbReference>
<evidence type="ECO:0000256" key="3">
    <source>
        <dbReference type="ARBA" id="ARBA00006071"/>
    </source>
</evidence>
<evidence type="ECO:0000256" key="8">
    <source>
        <dbReference type="ARBA" id="ARBA00023139"/>
    </source>
</evidence>
<evidence type="ECO:0000313" key="15">
    <source>
        <dbReference type="Proteomes" id="UP001596410"/>
    </source>
</evidence>
<comment type="catalytic activity">
    <reaction evidence="1 11">
        <text>[protein]-peptidylproline (omega=180) = [protein]-peptidylproline (omega=0)</text>
        <dbReference type="Rhea" id="RHEA:16237"/>
        <dbReference type="Rhea" id="RHEA-COMP:10747"/>
        <dbReference type="Rhea" id="RHEA-COMP:10748"/>
        <dbReference type="ChEBI" id="CHEBI:83833"/>
        <dbReference type="ChEBI" id="CHEBI:83834"/>
        <dbReference type="EC" id="5.2.1.8"/>
    </reaction>
</comment>
<dbReference type="RefSeq" id="WP_204708581.1">
    <property type="nucleotide sequence ID" value="NZ_JBHSZV010000047.1"/>
</dbReference>
<dbReference type="Pfam" id="PF13616">
    <property type="entry name" value="Rotamase_3"/>
    <property type="match status" value="1"/>
</dbReference>
<dbReference type="InterPro" id="IPR046357">
    <property type="entry name" value="PPIase_dom_sf"/>
</dbReference>
<dbReference type="EC" id="5.2.1.8" evidence="11"/>
<dbReference type="HAMAP" id="MF_01145">
    <property type="entry name" value="Foldase_PrsA"/>
    <property type="match status" value="1"/>
</dbReference>
<keyword evidence="4 11" id="KW-1003">Cell membrane</keyword>
<keyword evidence="7 11" id="KW-0472">Membrane</keyword>
<evidence type="ECO:0000256" key="7">
    <source>
        <dbReference type="ARBA" id="ARBA00023136"/>
    </source>
</evidence>